<protein>
    <submittedName>
        <fullName evidence="5">Cysteine desulfurase</fullName>
    </submittedName>
</protein>
<evidence type="ECO:0000256" key="2">
    <source>
        <dbReference type="ARBA" id="ARBA00022898"/>
    </source>
</evidence>
<dbReference type="InterPro" id="IPR000192">
    <property type="entry name" value="Aminotrans_V_dom"/>
</dbReference>
<dbReference type="InterPro" id="IPR015422">
    <property type="entry name" value="PyrdxlP-dep_Trfase_small"/>
</dbReference>
<dbReference type="Pfam" id="PF00266">
    <property type="entry name" value="Aminotran_5"/>
    <property type="match status" value="1"/>
</dbReference>
<sequence>MIYLDNAATTKPNQAVLDSFLKVSEKAYYNANSPHQMGLQSEKILLQAKSRVKEMLNLNKNADIIFTSGATESNNIALKGIALRKKQFANVIITSVLEHPSVLEVMRYLETQGFILKYVNVTPNGQIDINHLEQLMTDNVGLVTCMYVNNVMGQIQPIKEIGSLLKQYPKAHFHVDGVQALGKIPMQLENVNSVSFSGHKFNGLKGQGILIIDNKEKIEPTVFGGGQEYGIRSGTVNLAMNVSLVKAMEIAIQNLNELNHRLSRYNKVIRESLSQYKGVYINSPENSAPHILNIAFPGVKGEVLVNAFSKLDIMVSTTSACSSKREKLNEVLLAMDIEDNRIEGSVRLSMGETTTEKDIEQFKDKFKLIYAQIKELLK</sequence>
<comment type="cofactor">
    <cofactor evidence="1">
        <name>pyridoxal 5'-phosphate</name>
        <dbReference type="ChEBI" id="CHEBI:597326"/>
    </cofactor>
</comment>
<dbReference type="InterPro" id="IPR016454">
    <property type="entry name" value="Cysteine_dSase"/>
</dbReference>
<dbReference type="RefSeq" id="WP_017176112.1">
    <property type="nucleotide sequence ID" value="NZ_CP014107.1"/>
</dbReference>
<dbReference type="InterPro" id="IPR015424">
    <property type="entry name" value="PyrdxlP-dep_Trfase"/>
</dbReference>
<evidence type="ECO:0000256" key="3">
    <source>
        <dbReference type="SAM" id="Coils"/>
    </source>
</evidence>
<dbReference type="Gene3D" id="3.40.640.10">
    <property type="entry name" value="Type I PLP-dependent aspartate aminotransferase-like (Major domain)"/>
    <property type="match status" value="1"/>
</dbReference>
<proteinExistence type="predicted"/>
<organism evidence="5 6">
    <name type="scientific">Staphylococcus hominis</name>
    <dbReference type="NCBI Taxonomy" id="1290"/>
    <lineage>
        <taxon>Bacteria</taxon>
        <taxon>Bacillati</taxon>
        <taxon>Bacillota</taxon>
        <taxon>Bacilli</taxon>
        <taxon>Bacillales</taxon>
        <taxon>Staphylococcaceae</taxon>
        <taxon>Staphylococcus</taxon>
    </lineage>
</organism>
<dbReference type="PANTHER" id="PTHR11601">
    <property type="entry name" value="CYSTEINE DESULFURYLASE FAMILY MEMBER"/>
    <property type="match status" value="1"/>
</dbReference>
<feature type="domain" description="Aminotransferase class V" evidence="4">
    <location>
        <begin position="2"/>
        <end position="362"/>
    </location>
</feature>
<comment type="caution">
    <text evidence="5">The sequence shown here is derived from an EMBL/GenBank/DDBJ whole genome shotgun (WGS) entry which is preliminary data.</text>
</comment>
<dbReference type="PIRSF" id="PIRSF005572">
    <property type="entry name" value="NifS"/>
    <property type="match status" value="1"/>
</dbReference>
<dbReference type="EMBL" id="JAGHKT020000001">
    <property type="protein sequence ID" value="MCM5671179.1"/>
    <property type="molecule type" value="Genomic_DNA"/>
</dbReference>
<name>A0A8X8GGJ8_STAHO</name>
<reference evidence="5 6" key="1">
    <citation type="submission" date="2022-06" db="EMBL/GenBank/DDBJ databases">
        <title>Staphylococcus hominis ShoR14 genome sequence.</title>
        <authorList>
            <person name="Yeo C.C."/>
            <person name="Chew C.H."/>
            <person name="Che Hamzah A.M."/>
            <person name="Al-Trad E.I."/>
        </authorList>
    </citation>
    <scope>NUCLEOTIDE SEQUENCE [LARGE SCALE GENOMIC DNA]</scope>
    <source>
        <strain evidence="5 6">ShoR14</strain>
    </source>
</reference>
<dbReference type="Proteomes" id="UP000665944">
    <property type="component" value="Unassembled WGS sequence"/>
</dbReference>
<dbReference type="InterPro" id="IPR015421">
    <property type="entry name" value="PyrdxlP-dep_Trfase_major"/>
</dbReference>
<keyword evidence="3" id="KW-0175">Coiled coil</keyword>
<dbReference type="AlphaFoldDB" id="A0A8X8GGJ8"/>
<dbReference type="GO" id="GO:0003824">
    <property type="term" value="F:catalytic activity"/>
    <property type="evidence" value="ECO:0007669"/>
    <property type="project" value="UniProtKB-ARBA"/>
</dbReference>
<gene>
    <name evidence="5" type="ORF">J7T32_000175</name>
</gene>
<keyword evidence="2" id="KW-0663">Pyridoxal phosphate</keyword>
<dbReference type="Gene3D" id="3.90.1150.10">
    <property type="entry name" value="Aspartate Aminotransferase, domain 1"/>
    <property type="match status" value="1"/>
</dbReference>
<dbReference type="PANTHER" id="PTHR11601:SF50">
    <property type="entry name" value="CYSTEINE DESULFURASE ISCS 2-RELATED"/>
    <property type="match status" value="1"/>
</dbReference>
<dbReference type="SUPFAM" id="SSF53383">
    <property type="entry name" value="PLP-dependent transferases"/>
    <property type="match status" value="1"/>
</dbReference>
<accession>A0A8X8GGJ8</accession>
<evidence type="ECO:0000259" key="4">
    <source>
        <dbReference type="Pfam" id="PF00266"/>
    </source>
</evidence>
<evidence type="ECO:0000313" key="5">
    <source>
        <dbReference type="EMBL" id="MCM5671179.1"/>
    </source>
</evidence>
<keyword evidence="6" id="KW-1185">Reference proteome</keyword>
<feature type="coiled-coil region" evidence="3">
    <location>
        <begin position="248"/>
        <end position="275"/>
    </location>
</feature>
<evidence type="ECO:0000313" key="6">
    <source>
        <dbReference type="Proteomes" id="UP000665944"/>
    </source>
</evidence>
<evidence type="ECO:0000256" key="1">
    <source>
        <dbReference type="ARBA" id="ARBA00001933"/>
    </source>
</evidence>